<dbReference type="InterPro" id="IPR013785">
    <property type="entry name" value="Aldolase_TIM"/>
</dbReference>
<gene>
    <name evidence="4" type="ORF">IW19_15295</name>
</gene>
<evidence type="ECO:0000256" key="2">
    <source>
        <dbReference type="PROSITE-ProRule" id="PRU00703"/>
    </source>
</evidence>
<dbReference type="SUPFAM" id="SSF54631">
    <property type="entry name" value="CBS-domain pair"/>
    <property type="match status" value="1"/>
</dbReference>
<feature type="domain" description="CBS" evidence="3">
    <location>
        <begin position="67"/>
        <end position="125"/>
    </location>
</feature>
<sequence>MTEITNYITNDFRAIDSQETIANVQDFFADLNFSHFPVLESGIFIGSIASDDVETFDTDKKAIDYKYTLERFFARKSMIWLDVLEIFAKNHTNTIPVLDENNSYVGYYEMEDIMKFFQETPFLKEQGGIIIVQKGLMDYSMGQVTQIVESNNGKILGCFVSEADLENVQITVKIGVGPMNEIIQTFRRYNYEIISEHQEDAYINSLKERSDYLDKYLNI</sequence>
<dbReference type="Proteomes" id="UP000028715">
    <property type="component" value="Unassembled WGS sequence"/>
</dbReference>
<keyword evidence="1 2" id="KW-0129">CBS domain</keyword>
<dbReference type="Pfam" id="PF00571">
    <property type="entry name" value="CBS"/>
    <property type="match status" value="1"/>
</dbReference>
<dbReference type="PROSITE" id="PS51371">
    <property type="entry name" value="CBS"/>
    <property type="match status" value="1"/>
</dbReference>
<comment type="caution">
    <text evidence="4">The sequence shown here is derived from an EMBL/GenBank/DDBJ whole genome shotgun (WGS) entry which is preliminary data.</text>
</comment>
<dbReference type="AlphaFoldDB" id="A0A085ZQS2"/>
<accession>A0A085ZQS2</accession>
<dbReference type="InterPro" id="IPR000644">
    <property type="entry name" value="CBS_dom"/>
</dbReference>
<evidence type="ECO:0000259" key="3">
    <source>
        <dbReference type="PROSITE" id="PS51371"/>
    </source>
</evidence>
<name>A0A085ZQS2_9FLAO</name>
<dbReference type="InterPro" id="IPR046342">
    <property type="entry name" value="CBS_dom_sf"/>
</dbReference>
<proteinExistence type="predicted"/>
<keyword evidence="5" id="KW-1185">Reference proteome</keyword>
<dbReference type="EMBL" id="JPRL01000001">
    <property type="protein sequence ID" value="KFF06786.1"/>
    <property type="molecule type" value="Genomic_DNA"/>
</dbReference>
<reference evidence="4 5" key="1">
    <citation type="submission" date="2014-07" db="EMBL/GenBank/DDBJ databases">
        <title>Genome of Flavobacterium reichenbachii LMG 25512.</title>
        <authorList>
            <person name="Stropko S.J."/>
            <person name="Pipes S.E."/>
            <person name="Newman J.D."/>
        </authorList>
    </citation>
    <scope>NUCLEOTIDE SEQUENCE [LARGE SCALE GENOMIC DNA]</scope>
    <source>
        <strain evidence="4 5">LMG 25512</strain>
    </source>
</reference>
<dbReference type="eggNOG" id="COG0517">
    <property type="taxonomic scope" value="Bacteria"/>
</dbReference>
<evidence type="ECO:0000313" key="4">
    <source>
        <dbReference type="EMBL" id="KFF06786.1"/>
    </source>
</evidence>
<organism evidence="4 5">
    <name type="scientific">Flavobacterium reichenbachii</name>
    <dbReference type="NCBI Taxonomy" id="362418"/>
    <lineage>
        <taxon>Bacteria</taxon>
        <taxon>Pseudomonadati</taxon>
        <taxon>Bacteroidota</taxon>
        <taxon>Flavobacteriia</taxon>
        <taxon>Flavobacteriales</taxon>
        <taxon>Flavobacteriaceae</taxon>
        <taxon>Flavobacterium</taxon>
    </lineage>
</organism>
<dbReference type="OrthoDB" id="1523762at2"/>
<evidence type="ECO:0000256" key="1">
    <source>
        <dbReference type="ARBA" id="ARBA00023122"/>
    </source>
</evidence>
<protein>
    <recommendedName>
        <fullName evidence="3">CBS domain-containing protein</fullName>
    </recommendedName>
</protein>
<dbReference type="RefSeq" id="WP_035685614.1">
    <property type="nucleotide sequence ID" value="NZ_JPRL01000001.1"/>
</dbReference>
<evidence type="ECO:0000313" key="5">
    <source>
        <dbReference type="Proteomes" id="UP000028715"/>
    </source>
</evidence>
<dbReference type="STRING" id="362418.IW19_15295"/>
<dbReference type="Gene3D" id="3.20.20.70">
    <property type="entry name" value="Aldolase class I"/>
    <property type="match status" value="1"/>
</dbReference>